<feature type="compositionally biased region" description="Basic and acidic residues" evidence="2">
    <location>
        <begin position="411"/>
        <end position="421"/>
    </location>
</feature>
<gene>
    <name evidence="3" type="ORF">pdam_00008202</name>
</gene>
<feature type="coiled-coil region" evidence="1">
    <location>
        <begin position="466"/>
        <end position="493"/>
    </location>
</feature>
<feature type="compositionally biased region" description="Basic and acidic residues" evidence="2">
    <location>
        <begin position="209"/>
        <end position="228"/>
    </location>
</feature>
<keyword evidence="4" id="KW-1185">Reference proteome</keyword>
<dbReference type="AlphaFoldDB" id="A0A3M6UTS3"/>
<feature type="region of interest" description="Disordered" evidence="2">
    <location>
        <begin position="34"/>
        <end position="265"/>
    </location>
</feature>
<feature type="compositionally biased region" description="Basic and acidic residues" evidence="2">
    <location>
        <begin position="135"/>
        <end position="144"/>
    </location>
</feature>
<comment type="caution">
    <text evidence="3">The sequence shown here is derived from an EMBL/GenBank/DDBJ whole genome shotgun (WGS) entry which is preliminary data.</text>
</comment>
<feature type="region of interest" description="Disordered" evidence="2">
    <location>
        <begin position="361"/>
        <end position="431"/>
    </location>
</feature>
<name>A0A3M6UTS3_POCDA</name>
<feature type="compositionally biased region" description="Basic and acidic residues" evidence="2">
    <location>
        <begin position="95"/>
        <end position="115"/>
    </location>
</feature>
<evidence type="ECO:0000256" key="1">
    <source>
        <dbReference type="SAM" id="Coils"/>
    </source>
</evidence>
<sequence>MTFLCLFWKGIFEQSRVKALLKGLGYVVLEFRESKKEKKERKEKKKKRDSKDLETSSNDFTVENEEKDGSSSNSKSVFGMFRRSGRKDKRSSKHGSSDSLKRLSVDSTEFGDRRSSGVSIDESASVKVSTPSTEVVKENEKPQTQRDQPSEVEIVSAAHPAPVEKKDSKRPDVPLAAEILKTVDTMMANNGEEEVQTKKDEEESVITPDNDKGSLKQEEQIAEKKPEPAVEMESQLQEANTKEHKQEESVNEQVLKPDNPDQEVLLKIGNGPAVEKEEVHSLKKGQQKENQFQVQVEEFLKLDAKVGEVSTPKAKSEEQNEKEIGNGSAVEKEEVHSLEKGRQRENQIQLQVKEFLKLDAKVGEISTPKAENEEQEEKGERKSVEDSERRFNVIHKTPPFKGEGTFTTSTPKRESTKRAQVEKSGGPEIQVQSTNRAVKGDKQTSVVEFHFEAQIGNDIKDAKFSTEVLLAQLMEVNKKLRMLQEELLEFRKSNGKLA</sequence>
<dbReference type="EMBL" id="RCHS01000744">
    <property type="protein sequence ID" value="RMX57071.1"/>
    <property type="molecule type" value="Genomic_DNA"/>
</dbReference>
<organism evidence="3 4">
    <name type="scientific">Pocillopora damicornis</name>
    <name type="common">Cauliflower coral</name>
    <name type="synonym">Millepora damicornis</name>
    <dbReference type="NCBI Taxonomy" id="46731"/>
    <lineage>
        <taxon>Eukaryota</taxon>
        <taxon>Metazoa</taxon>
        <taxon>Cnidaria</taxon>
        <taxon>Anthozoa</taxon>
        <taxon>Hexacorallia</taxon>
        <taxon>Scleractinia</taxon>
        <taxon>Astrocoeniina</taxon>
        <taxon>Pocilloporidae</taxon>
        <taxon>Pocillopora</taxon>
    </lineage>
</organism>
<proteinExistence type="predicted"/>
<protein>
    <submittedName>
        <fullName evidence="3">Uncharacterized protein</fullName>
    </submittedName>
</protein>
<feature type="compositionally biased region" description="Basic and acidic residues" evidence="2">
    <location>
        <begin position="378"/>
        <end position="391"/>
    </location>
</feature>
<feature type="compositionally biased region" description="Basic residues" evidence="2">
    <location>
        <begin position="83"/>
        <end position="93"/>
    </location>
</feature>
<evidence type="ECO:0000256" key="2">
    <source>
        <dbReference type="SAM" id="MobiDB-lite"/>
    </source>
</evidence>
<reference evidence="3 4" key="1">
    <citation type="journal article" date="2018" name="Sci. Rep.">
        <title>Comparative analysis of the Pocillopora damicornis genome highlights role of immune system in coral evolution.</title>
        <authorList>
            <person name="Cunning R."/>
            <person name="Bay R.A."/>
            <person name="Gillette P."/>
            <person name="Baker A.C."/>
            <person name="Traylor-Knowles N."/>
        </authorList>
    </citation>
    <scope>NUCLEOTIDE SEQUENCE [LARGE SCALE GENOMIC DNA]</scope>
    <source>
        <strain evidence="3">RSMAS</strain>
        <tissue evidence="3">Whole animal</tissue>
    </source>
</reference>
<keyword evidence="1" id="KW-0175">Coiled coil</keyword>
<dbReference type="Proteomes" id="UP000275408">
    <property type="component" value="Unassembled WGS sequence"/>
</dbReference>
<feature type="compositionally biased region" description="Basic residues" evidence="2">
    <location>
        <begin position="38"/>
        <end position="48"/>
    </location>
</feature>
<evidence type="ECO:0000313" key="3">
    <source>
        <dbReference type="EMBL" id="RMX57071.1"/>
    </source>
</evidence>
<feature type="compositionally biased region" description="Basic and acidic residues" evidence="2">
    <location>
        <begin position="162"/>
        <end position="172"/>
    </location>
</feature>
<feature type="compositionally biased region" description="Basic and acidic residues" evidence="2">
    <location>
        <begin position="314"/>
        <end position="345"/>
    </location>
</feature>
<feature type="region of interest" description="Disordered" evidence="2">
    <location>
        <begin position="307"/>
        <end position="346"/>
    </location>
</feature>
<evidence type="ECO:0000313" key="4">
    <source>
        <dbReference type="Proteomes" id="UP000275408"/>
    </source>
</evidence>
<accession>A0A3M6UTS3</accession>
<dbReference type="OrthoDB" id="10509589at2759"/>